<proteinExistence type="inferred from homology"/>
<keyword evidence="4" id="KW-1185">Reference proteome</keyword>
<dbReference type="GO" id="GO:0042274">
    <property type="term" value="P:ribosomal small subunit biogenesis"/>
    <property type="evidence" value="ECO:0007669"/>
    <property type="project" value="InterPro"/>
</dbReference>
<comment type="similarity">
    <text evidence="1">Belongs to the LTV1 family.</text>
</comment>
<accession>A0A9W7XHY7</accession>
<name>A0A9W7XHY7_9FUNG</name>
<dbReference type="EMBL" id="JANBOH010000326">
    <property type="protein sequence ID" value="KAJ1642869.1"/>
    <property type="molecule type" value="Genomic_DNA"/>
</dbReference>
<organism evidence="3 4">
    <name type="scientific">Coemansia asiatica</name>
    <dbReference type="NCBI Taxonomy" id="1052880"/>
    <lineage>
        <taxon>Eukaryota</taxon>
        <taxon>Fungi</taxon>
        <taxon>Fungi incertae sedis</taxon>
        <taxon>Zoopagomycota</taxon>
        <taxon>Kickxellomycotina</taxon>
        <taxon>Kickxellomycetes</taxon>
        <taxon>Kickxellales</taxon>
        <taxon>Kickxellaceae</taxon>
        <taxon>Coemansia</taxon>
    </lineage>
</organism>
<evidence type="ECO:0000256" key="1">
    <source>
        <dbReference type="ARBA" id="ARBA00009078"/>
    </source>
</evidence>
<evidence type="ECO:0000256" key="2">
    <source>
        <dbReference type="SAM" id="MobiDB-lite"/>
    </source>
</evidence>
<dbReference type="AlphaFoldDB" id="A0A9W7XHY7"/>
<feature type="compositionally biased region" description="Basic and acidic residues" evidence="2">
    <location>
        <begin position="483"/>
        <end position="549"/>
    </location>
</feature>
<gene>
    <name evidence="3" type="primary">LTV1</name>
    <name evidence="3" type="ORF">LPJ64_005311</name>
</gene>
<comment type="caution">
    <text evidence="3">The sequence shown here is derived from an EMBL/GenBank/DDBJ whole genome shotgun (WGS) entry which is preliminary data.</text>
</comment>
<evidence type="ECO:0000313" key="4">
    <source>
        <dbReference type="Proteomes" id="UP001145021"/>
    </source>
</evidence>
<dbReference type="GO" id="GO:0005634">
    <property type="term" value="C:nucleus"/>
    <property type="evidence" value="ECO:0007669"/>
    <property type="project" value="TreeGrafter"/>
</dbReference>
<dbReference type="GO" id="GO:0005829">
    <property type="term" value="C:cytosol"/>
    <property type="evidence" value="ECO:0007669"/>
    <property type="project" value="TreeGrafter"/>
</dbReference>
<dbReference type="InterPro" id="IPR007307">
    <property type="entry name" value="Ltv1"/>
</dbReference>
<reference evidence="3" key="1">
    <citation type="submission" date="2022-07" db="EMBL/GenBank/DDBJ databases">
        <title>Phylogenomic reconstructions and comparative analyses of Kickxellomycotina fungi.</title>
        <authorList>
            <person name="Reynolds N.K."/>
            <person name="Stajich J.E."/>
            <person name="Barry K."/>
            <person name="Grigoriev I.V."/>
            <person name="Crous P."/>
            <person name="Smith M.E."/>
        </authorList>
    </citation>
    <scope>NUCLEOTIDE SEQUENCE</scope>
    <source>
        <strain evidence="3">NBRC 105413</strain>
    </source>
</reference>
<dbReference type="PANTHER" id="PTHR21531">
    <property type="entry name" value="LOW-TEMPERATURE VIABILITY PROTEIN LTV1-RELATED"/>
    <property type="match status" value="1"/>
</dbReference>
<dbReference type="Pfam" id="PF04180">
    <property type="entry name" value="LTV"/>
    <property type="match status" value="1"/>
</dbReference>
<dbReference type="Proteomes" id="UP001145021">
    <property type="component" value="Unassembled WGS sequence"/>
</dbReference>
<dbReference type="GO" id="GO:0000056">
    <property type="term" value="P:ribosomal small subunit export from nucleus"/>
    <property type="evidence" value="ECO:0007669"/>
    <property type="project" value="TreeGrafter"/>
</dbReference>
<feature type="compositionally biased region" description="Acidic residues" evidence="2">
    <location>
        <begin position="223"/>
        <end position="234"/>
    </location>
</feature>
<dbReference type="GO" id="GO:0030688">
    <property type="term" value="C:preribosome, small subunit precursor"/>
    <property type="evidence" value="ECO:0007669"/>
    <property type="project" value="TreeGrafter"/>
</dbReference>
<evidence type="ECO:0000313" key="3">
    <source>
        <dbReference type="EMBL" id="KAJ1642869.1"/>
    </source>
</evidence>
<dbReference type="PANTHER" id="PTHR21531:SF0">
    <property type="entry name" value="PROTEIN LTV1 HOMOLOG"/>
    <property type="match status" value="1"/>
</dbReference>
<sequence length="549" mass="62589">MGKKFIDKKHATTYKLVYRSQEDPLAFEEDSSERVFVEVDRRGREIKKPRNKGKEPEDQTLLHSVLELRVVLVTVQDMEEAALYGIYLDDRQYDYTKHLRQIGSGAGGILLEASGTAEKEDAVVIKDRMEESNWAAEAAGTSDSAALPPEVLPSAHRMDIKSEAVPMGIQPYMDPNLREVLEALDDEEVEEFDDGFLDKLNSDNPPSDADGLDSDKGGYGGFGDDDDDDEDFDPGDVFAQVRRMKAQKKHYDSDNDMDSDNGHGWGGAQTASTGFSMSSSAMFRNDKLSLLDEQFDKVEAMYEHDDTDSEEERYDENGHHIVEYDEDGNPKPISTRPDFQNVIDEFLSEYELTGKRMQVVVEGGDGAGKLDTYRDAFLNEAKSKEENRKELVQAGERITQEDSARTEEQEEEFFDELFKEKERTPWDCQTILTTYSTLDNHPSVIHEKRTPRIRVSRKTGFPVVENADAAVDEEGANDSDQENAARENKGKPRAKDETNEEKRARKKQIQEAKRNRREQKKENQGVFAEKRERKMQSRKDRAQYVIRLD</sequence>
<feature type="compositionally biased region" description="Acidic residues" evidence="2">
    <location>
        <begin position="470"/>
        <end position="481"/>
    </location>
</feature>
<feature type="region of interest" description="Disordered" evidence="2">
    <location>
        <begin position="467"/>
        <end position="549"/>
    </location>
</feature>
<feature type="region of interest" description="Disordered" evidence="2">
    <location>
        <begin position="196"/>
        <end position="271"/>
    </location>
</feature>
<protein>
    <submittedName>
        <fullName evidence="3">Protein ltv1</fullName>
    </submittedName>
</protein>